<feature type="transmembrane region" description="Helical" evidence="6">
    <location>
        <begin position="315"/>
        <end position="335"/>
    </location>
</feature>
<dbReference type="RefSeq" id="XP_010918658.1">
    <property type="nucleotide sequence ID" value="XM_010920356.3"/>
</dbReference>
<feature type="transmembrane region" description="Helical" evidence="6">
    <location>
        <begin position="39"/>
        <end position="60"/>
    </location>
</feature>
<evidence type="ECO:0000256" key="5">
    <source>
        <dbReference type="ARBA" id="ARBA00023136"/>
    </source>
</evidence>
<dbReference type="SUPFAM" id="SSF103481">
    <property type="entry name" value="Multidrug resistance efflux transporter EmrE"/>
    <property type="match status" value="2"/>
</dbReference>
<dbReference type="InterPro" id="IPR000620">
    <property type="entry name" value="EamA_dom"/>
</dbReference>
<sequence length="385" mass="41599">MALGGNKAGRAHAAMALVQLANGGYHVLTKSVLDVGMNQVVFCVYRDLLALTILGPLAFFRERRIRPPLTRHLLASFCLLGLTGIFGNQLLFLIGLSYTNPTYAAAVQPAIPVLTFMFAVLLGAEMVNLHTYESQMKVFGTLVCVSGAILMVLYRGPAIIGPSGSDLISQNRASMKPQLELAGYLTSRLLEFGFDKWHIGALCLIGNCCCMAAYLALQAPVLARYPASLSLTTYSYAFGAFLMVLTGLLATNGYTDWTLTWSEIIAVLYAGIIASALNYGLMTWSNKIIGPTLVALYSPLQPAFSALLSKVFLGNAIYLGSIVGGVLIIAGLYLVTWARYKEAQAATNILYVNDESDPLFPEDLRLTKKRDIFSGPSGSLEPHES</sequence>
<feature type="transmembrane region" description="Helical" evidence="6">
    <location>
        <begin position="288"/>
        <end position="309"/>
    </location>
</feature>
<feature type="transmembrane region" description="Helical" evidence="6">
    <location>
        <begin position="261"/>
        <end position="281"/>
    </location>
</feature>
<feature type="transmembrane region" description="Helical" evidence="6">
    <location>
        <begin position="136"/>
        <end position="154"/>
    </location>
</feature>
<keyword evidence="3 6" id="KW-0812">Transmembrane</keyword>
<dbReference type="GO" id="GO:0016020">
    <property type="term" value="C:membrane"/>
    <property type="evidence" value="ECO:0007669"/>
    <property type="project" value="UniProtKB-SubCell"/>
</dbReference>
<keyword evidence="4 6" id="KW-1133">Transmembrane helix</keyword>
<keyword evidence="5 6" id="KW-0472">Membrane</keyword>
<protein>
    <recommendedName>
        <fullName evidence="6">WAT1-related protein</fullName>
    </recommendedName>
</protein>
<evidence type="ECO:0000313" key="9">
    <source>
        <dbReference type="RefSeq" id="XP_010918658.1"/>
    </source>
</evidence>
<feature type="domain" description="EamA" evidence="7">
    <location>
        <begin position="15"/>
        <end position="152"/>
    </location>
</feature>
<comment type="similarity">
    <text evidence="2 6">Belongs to the drug/metabolite transporter (DMT) superfamily. Plant drug/metabolite exporter (P-DME) (TC 2.A.7.4) family.</text>
</comment>
<comment type="subcellular location">
    <subcellularLocation>
        <location evidence="1 6">Membrane</location>
        <topology evidence="1 6">Multi-pass membrane protein</topology>
    </subcellularLocation>
</comment>
<name>A0A6I9R105_ELAGV</name>
<feature type="transmembrane region" description="Helical" evidence="6">
    <location>
        <begin position="102"/>
        <end position="124"/>
    </location>
</feature>
<feature type="transmembrane region" description="Helical" evidence="6">
    <location>
        <begin position="72"/>
        <end position="96"/>
    </location>
</feature>
<dbReference type="Proteomes" id="UP000504607">
    <property type="component" value="Chromosome 4"/>
</dbReference>
<feature type="transmembrane region" description="Helical" evidence="6">
    <location>
        <begin position="229"/>
        <end position="249"/>
    </location>
</feature>
<evidence type="ECO:0000259" key="7">
    <source>
        <dbReference type="Pfam" id="PF00892"/>
    </source>
</evidence>
<dbReference type="PANTHER" id="PTHR31218">
    <property type="entry name" value="WAT1-RELATED PROTEIN"/>
    <property type="match status" value="1"/>
</dbReference>
<dbReference type="Pfam" id="PF00892">
    <property type="entry name" value="EamA"/>
    <property type="match status" value="2"/>
</dbReference>
<keyword evidence="8" id="KW-1185">Reference proteome</keyword>
<accession>A0A6I9R105</accession>
<evidence type="ECO:0000256" key="6">
    <source>
        <dbReference type="RuleBase" id="RU363077"/>
    </source>
</evidence>
<dbReference type="GO" id="GO:0022857">
    <property type="term" value="F:transmembrane transporter activity"/>
    <property type="evidence" value="ECO:0007669"/>
    <property type="project" value="InterPro"/>
</dbReference>
<evidence type="ECO:0000256" key="2">
    <source>
        <dbReference type="ARBA" id="ARBA00007635"/>
    </source>
</evidence>
<evidence type="ECO:0000256" key="4">
    <source>
        <dbReference type="ARBA" id="ARBA00022989"/>
    </source>
</evidence>
<organism evidence="8 9">
    <name type="scientific">Elaeis guineensis var. tenera</name>
    <name type="common">Oil palm</name>
    <dbReference type="NCBI Taxonomy" id="51953"/>
    <lineage>
        <taxon>Eukaryota</taxon>
        <taxon>Viridiplantae</taxon>
        <taxon>Streptophyta</taxon>
        <taxon>Embryophyta</taxon>
        <taxon>Tracheophyta</taxon>
        <taxon>Spermatophyta</taxon>
        <taxon>Magnoliopsida</taxon>
        <taxon>Liliopsida</taxon>
        <taxon>Arecaceae</taxon>
        <taxon>Arecoideae</taxon>
        <taxon>Cocoseae</taxon>
        <taxon>Elaeidinae</taxon>
        <taxon>Elaeis</taxon>
    </lineage>
</organism>
<dbReference type="OrthoDB" id="1728340at2759"/>
<evidence type="ECO:0000256" key="1">
    <source>
        <dbReference type="ARBA" id="ARBA00004141"/>
    </source>
</evidence>
<dbReference type="InterPro" id="IPR030184">
    <property type="entry name" value="WAT1-related"/>
</dbReference>
<feature type="domain" description="EamA" evidence="7">
    <location>
        <begin position="199"/>
        <end position="336"/>
    </location>
</feature>
<reference evidence="9" key="1">
    <citation type="submission" date="2025-08" db="UniProtKB">
        <authorList>
            <consortium name="RefSeq"/>
        </authorList>
    </citation>
    <scope>IDENTIFICATION</scope>
</reference>
<proteinExistence type="inferred from homology"/>
<gene>
    <name evidence="9" type="primary">LOC105042972</name>
</gene>
<dbReference type="AlphaFoldDB" id="A0A6I9R105"/>
<evidence type="ECO:0000256" key="3">
    <source>
        <dbReference type="ARBA" id="ARBA00022692"/>
    </source>
</evidence>
<evidence type="ECO:0000313" key="8">
    <source>
        <dbReference type="Proteomes" id="UP000504607"/>
    </source>
</evidence>
<dbReference type="InterPro" id="IPR037185">
    <property type="entry name" value="EmrE-like"/>
</dbReference>
<feature type="transmembrane region" description="Helical" evidence="6">
    <location>
        <begin position="197"/>
        <end position="217"/>
    </location>
</feature>
<dbReference type="InParanoid" id="A0A6I9R105"/>